<evidence type="ECO:0000256" key="2">
    <source>
        <dbReference type="ARBA" id="ARBA00022448"/>
    </source>
</evidence>
<reference evidence="11 12" key="1">
    <citation type="submission" date="2021-03" db="EMBL/GenBank/DDBJ databases">
        <title>Genomic Encyclopedia of Type Strains, Phase IV (KMG-IV): sequencing the most valuable type-strain genomes for metagenomic binning, comparative biology and taxonomic classification.</title>
        <authorList>
            <person name="Goeker M."/>
        </authorList>
    </citation>
    <scope>NUCLEOTIDE SEQUENCE [LARGE SCALE GENOMIC DNA]</scope>
    <source>
        <strain evidence="11 12">DSM 24004</strain>
    </source>
</reference>
<comment type="caution">
    <text evidence="11">The sequence shown here is derived from an EMBL/GenBank/DDBJ whole genome shotgun (WGS) entry which is preliminary data.</text>
</comment>
<evidence type="ECO:0000259" key="10">
    <source>
        <dbReference type="Pfam" id="PF04290"/>
    </source>
</evidence>
<keyword evidence="6 9" id="KW-1133">Transmembrane helix</keyword>
<dbReference type="PANTHER" id="PTHR35011">
    <property type="entry name" value="2,3-DIKETO-L-GULONATE TRAP TRANSPORTER SMALL PERMEASE PROTEIN YIAM"/>
    <property type="match status" value="1"/>
</dbReference>
<feature type="transmembrane region" description="Helical" evidence="9">
    <location>
        <begin position="15"/>
        <end position="35"/>
    </location>
</feature>
<evidence type="ECO:0000256" key="9">
    <source>
        <dbReference type="SAM" id="Phobius"/>
    </source>
</evidence>
<keyword evidence="12" id="KW-1185">Reference proteome</keyword>
<evidence type="ECO:0000313" key="12">
    <source>
        <dbReference type="Proteomes" id="UP001519342"/>
    </source>
</evidence>
<evidence type="ECO:0000256" key="5">
    <source>
        <dbReference type="ARBA" id="ARBA00022692"/>
    </source>
</evidence>
<keyword evidence="2" id="KW-0813">Transport</keyword>
<proteinExistence type="inferred from homology"/>
<feature type="transmembrane region" description="Helical" evidence="9">
    <location>
        <begin position="47"/>
        <end position="64"/>
    </location>
</feature>
<evidence type="ECO:0000256" key="3">
    <source>
        <dbReference type="ARBA" id="ARBA00022475"/>
    </source>
</evidence>
<dbReference type="Proteomes" id="UP001519342">
    <property type="component" value="Unassembled WGS sequence"/>
</dbReference>
<dbReference type="InterPro" id="IPR055348">
    <property type="entry name" value="DctQ"/>
</dbReference>
<evidence type="ECO:0000313" key="11">
    <source>
        <dbReference type="EMBL" id="MBP1926428.1"/>
    </source>
</evidence>
<feature type="transmembrane region" description="Helical" evidence="9">
    <location>
        <begin position="85"/>
        <end position="107"/>
    </location>
</feature>
<dbReference type="RefSeq" id="WP_209512159.1">
    <property type="nucleotide sequence ID" value="NZ_JAGGKS010000006.1"/>
</dbReference>
<dbReference type="Pfam" id="PF04290">
    <property type="entry name" value="DctQ"/>
    <property type="match status" value="1"/>
</dbReference>
<name>A0ABS4GFG7_9FIRM</name>
<gene>
    <name evidence="11" type="ORF">J2Z76_002293</name>
</gene>
<evidence type="ECO:0000256" key="4">
    <source>
        <dbReference type="ARBA" id="ARBA00022519"/>
    </source>
</evidence>
<feature type="transmembrane region" description="Helical" evidence="9">
    <location>
        <begin position="127"/>
        <end position="145"/>
    </location>
</feature>
<evidence type="ECO:0000256" key="7">
    <source>
        <dbReference type="ARBA" id="ARBA00023136"/>
    </source>
</evidence>
<dbReference type="PANTHER" id="PTHR35011:SF2">
    <property type="entry name" value="2,3-DIKETO-L-GULONATE TRAP TRANSPORTER SMALL PERMEASE PROTEIN YIAM"/>
    <property type="match status" value="1"/>
</dbReference>
<accession>A0ABS4GFG7</accession>
<evidence type="ECO:0000256" key="1">
    <source>
        <dbReference type="ARBA" id="ARBA00004429"/>
    </source>
</evidence>
<evidence type="ECO:0000256" key="8">
    <source>
        <dbReference type="ARBA" id="ARBA00038436"/>
    </source>
</evidence>
<comment type="similarity">
    <text evidence="8">Belongs to the TRAP transporter small permease family.</text>
</comment>
<dbReference type="InterPro" id="IPR007387">
    <property type="entry name" value="TRAP_DctQ"/>
</dbReference>
<feature type="domain" description="Tripartite ATP-independent periplasmic transporters DctQ component" evidence="10">
    <location>
        <begin position="23"/>
        <end position="150"/>
    </location>
</feature>
<keyword evidence="4" id="KW-0997">Cell inner membrane</keyword>
<protein>
    <submittedName>
        <fullName evidence="11">TRAP-type C4-dicarboxylate transport system permease small subunit</fullName>
    </submittedName>
</protein>
<keyword evidence="7 9" id="KW-0472">Membrane</keyword>
<comment type="subcellular location">
    <subcellularLocation>
        <location evidence="1">Cell inner membrane</location>
        <topology evidence="1">Multi-pass membrane protein</topology>
    </subcellularLocation>
</comment>
<sequence length="161" mass="18453">MKVLKWLDENFEEKLMGLALWGIVVIMGIQVIMRYVFRSSLVWSEEVSRYLFIWMVFIGISYGIKNGSHMRIDMLEHFFPKLRKGLGILADLCFLTFAAYMIGPGITVIESLLITGQTSPAGEIPMYIVYTGLLAGFILVLFRIVQKYILKFLQKNQSKGD</sequence>
<organism evidence="11 12">
    <name type="scientific">Sedimentibacter acidaminivorans</name>
    <dbReference type="NCBI Taxonomy" id="913099"/>
    <lineage>
        <taxon>Bacteria</taxon>
        <taxon>Bacillati</taxon>
        <taxon>Bacillota</taxon>
        <taxon>Tissierellia</taxon>
        <taxon>Sedimentibacter</taxon>
    </lineage>
</organism>
<keyword evidence="3" id="KW-1003">Cell membrane</keyword>
<dbReference type="EMBL" id="JAGGKS010000006">
    <property type="protein sequence ID" value="MBP1926428.1"/>
    <property type="molecule type" value="Genomic_DNA"/>
</dbReference>
<keyword evidence="5 9" id="KW-0812">Transmembrane</keyword>
<evidence type="ECO:0000256" key="6">
    <source>
        <dbReference type="ARBA" id="ARBA00022989"/>
    </source>
</evidence>